<reference evidence="2" key="1">
    <citation type="journal article" date="2022" name="Mol. Ecol. Resour.">
        <title>The genomes of chicory, endive, great burdock and yacon provide insights into Asteraceae palaeo-polyploidization history and plant inulin production.</title>
        <authorList>
            <person name="Fan W."/>
            <person name="Wang S."/>
            <person name="Wang H."/>
            <person name="Wang A."/>
            <person name="Jiang F."/>
            <person name="Liu H."/>
            <person name="Zhao H."/>
            <person name="Xu D."/>
            <person name="Zhang Y."/>
        </authorList>
    </citation>
    <scope>NUCLEOTIDE SEQUENCE [LARGE SCALE GENOMIC DNA]</scope>
    <source>
        <strain evidence="2">cv. Yunnan</strain>
    </source>
</reference>
<dbReference type="EMBL" id="CM042039">
    <property type="protein sequence ID" value="KAI3727409.1"/>
    <property type="molecule type" value="Genomic_DNA"/>
</dbReference>
<sequence length="106" mass="12750">MPRMAALIPDDFGWDFDEVDAYRSFTKSRLSSADYQVMKMLAYHLVLALPCEFWSAFRVSTNSDNRDFTAFERFDFPIHDFYRFFDETQFLIDVQFLKGNRERLVY</sequence>
<evidence type="ECO:0000313" key="1">
    <source>
        <dbReference type="EMBL" id="KAI3727409.1"/>
    </source>
</evidence>
<proteinExistence type="predicted"/>
<name>A0ACB9BZF7_9ASTR</name>
<protein>
    <submittedName>
        <fullName evidence="1">Uncharacterized protein</fullName>
    </submittedName>
</protein>
<evidence type="ECO:0000313" key="2">
    <source>
        <dbReference type="Proteomes" id="UP001056120"/>
    </source>
</evidence>
<reference evidence="1 2" key="2">
    <citation type="journal article" date="2022" name="Mol. Ecol. Resour.">
        <title>The genomes of chicory, endive, great burdock and yacon provide insights into Asteraceae paleo-polyploidization history and plant inulin production.</title>
        <authorList>
            <person name="Fan W."/>
            <person name="Wang S."/>
            <person name="Wang H."/>
            <person name="Wang A."/>
            <person name="Jiang F."/>
            <person name="Liu H."/>
            <person name="Zhao H."/>
            <person name="Xu D."/>
            <person name="Zhang Y."/>
        </authorList>
    </citation>
    <scope>NUCLEOTIDE SEQUENCE [LARGE SCALE GENOMIC DNA]</scope>
    <source>
        <strain evidence="2">cv. Yunnan</strain>
        <tissue evidence="1">Leaves</tissue>
    </source>
</reference>
<keyword evidence="2" id="KW-1185">Reference proteome</keyword>
<dbReference type="Proteomes" id="UP001056120">
    <property type="component" value="Linkage Group LG22"/>
</dbReference>
<accession>A0ACB9BZF7</accession>
<gene>
    <name evidence="1" type="ORF">L1987_67223</name>
</gene>
<organism evidence="1 2">
    <name type="scientific">Smallanthus sonchifolius</name>
    <dbReference type="NCBI Taxonomy" id="185202"/>
    <lineage>
        <taxon>Eukaryota</taxon>
        <taxon>Viridiplantae</taxon>
        <taxon>Streptophyta</taxon>
        <taxon>Embryophyta</taxon>
        <taxon>Tracheophyta</taxon>
        <taxon>Spermatophyta</taxon>
        <taxon>Magnoliopsida</taxon>
        <taxon>eudicotyledons</taxon>
        <taxon>Gunneridae</taxon>
        <taxon>Pentapetalae</taxon>
        <taxon>asterids</taxon>
        <taxon>campanulids</taxon>
        <taxon>Asterales</taxon>
        <taxon>Asteraceae</taxon>
        <taxon>Asteroideae</taxon>
        <taxon>Heliantheae alliance</taxon>
        <taxon>Millerieae</taxon>
        <taxon>Smallanthus</taxon>
    </lineage>
</organism>
<comment type="caution">
    <text evidence="1">The sequence shown here is derived from an EMBL/GenBank/DDBJ whole genome shotgun (WGS) entry which is preliminary data.</text>
</comment>